<evidence type="ECO:0000256" key="6">
    <source>
        <dbReference type="ARBA" id="ARBA00023136"/>
    </source>
</evidence>
<evidence type="ECO:0000313" key="10">
    <source>
        <dbReference type="EMBL" id="SFQ18117.1"/>
    </source>
</evidence>
<dbReference type="InterPro" id="IPR003838">
    <property type="entry name" value="ABC3_permease_C"/>
</dbReference>
<evidence type="ECO:0000259" key="8">
    <source>
        <dbReference type="Pfam" id="PF02687"/>
    </source>
</evidence>
<comment type="similarity">
    <text evidence="2">Belongs to the ABC-4 integral membrane protein family. LolC/E subfamily.</text>
</comment>
<protein>
    <submittedName>
        <fullName evidence="10">Lipoprotein-releasing system permease protein</fullName>
    </submittedName>
</protein>
<organism evidence="10 11">
    <name type="scientific">Pseudarcicella hirudinis</name>
    <dbReference type="NCBI Taxonomy" id="1079859"/>
    <lineage>
        <taxon>Bacteria</taxon>
        <taxon>Pseudomonadati</taxon>
        <taxon>Bacteroidota</taxon>
        <taxon>Cytophagia</taxon>
        <taxon>Cytophagales</taxon>
        <taxon>Flectobacillaceae</taxon>
        <taxon>Pseudarcicella</taxon>
    </lineage>
</organism>
<dbReference type="InterPro" id="IPR051447">
    <property type="entry name" value="Lipoprotein-release_system"/>
</dbReference>
<dbReference type="STRING" id="1079859.SAMN04515674_111150"/>
<reference evidence="10 11" key="1">
    <citation type="submission" date="2016-10" db="EMBL/GenBank/DDBJ databases">
        <authorList>
            <person name="de Groot N.N."/>
        </authorList>
    </citation>
    <scope>NUCLEOTIDE SEQUENCE [LARGE SCALE GENOMIC DNA]</scope>
    <source>
        <strain evidence="11">E92,LMG 26720,CCM 7988</strain>
    </source>
</reference>
<evidence type="ECO:0000256" key="7">
    <source>
        <dbReference type="SAM" id="Phobius"/>
    </source>
</evidence>
<gene>
    <name evidence="10" type="ORF">SAMN04515674_111150</name>
</gene>
<comment type="subcellular location">
    <subcellularLocation>
        <location evidence="1">Cell membrane</location>
        <topology evidence="1">Multi-pass membrane protein</topology>
    </subcellularLocation>
</comment>
<accession>A0A1I5WEU0</accession>
<keyword evidence="11" id="KW-1185">Reference proteome</keyword>
<name>A0A1I5WEU0_9BACT</name>
<dbReference type="GO" id="GO:0098797">
    <property type="term" value="C:plasma membrane protein complex"/>
    <property type="evidence" value="ECO:0007669"/>
    <property type="project" value="TreeGrafter"/>
</dbReference>
<keyword evidence="3" id="KW-1003">Cell membrane</keyword>
<keyword evidence="6 7" id="KW-0472">Membrane</keyword>
<dbReference type="PANTHER" id="PTHR30489:SF0">
    <property type="entry name" value="LIPOPROTEIN-RELEASING SYSTEM TRANSMEMBRANE PROTEIN LOLE"/>
    <property type="match status" value="1"/>
</dbReference>
<dbReference type="PANTHER" id="PTHR30489">
    <property type="entry name" value="LIPOPROTEIN-RELEASING SYSTEM TRANSMEMBRANE PROTEIN LOLE"/>
    <property type="match status" value="1"/>
</dbReference>
<keyword evidence="10" id="KW-0449">Lipoprotein</keyword>
<dbReference type="EMBL" id="FOXH01000011">
    <property type="protein sequence ID" value="SFQ18117.1"/>
    <property type="molecule type" value="Genomic_DNA"/>
</dbReference>
<feature type="transmembrane region" description="Helical" evidence="7">
    <location>
        <begin position="368"/>
        <end position="393"/>
    </location>
</feature>
<dbReference type="InterPro" id="IPR025857">
    <property type="entry name" value="MacB_PCD"/>
</dbReference>
<feature type="domain" description="ABC3 transporter permease C-terminal" evidence="8">
    <location>
        <begin position="273"/>
        <end position="398"/>
    </location>
</feature>
<keyword evidence="5 7" id="KW-1133">Transmembrane helix</keyword>
<sequence length="406" mass="45774">MNFAYFISRRIQDTKNESFSATVTRIGVGSIALGLAVMIIAFAVLFGFKGAIRQKVFSLSSHIKVSKFTANSSYEENPITKQSDLYRHYRNIPEIAHIQTVAQKAGLLKTKEDLSGVVLKGIGKDFDTKMFAPNMVAGEMIAFPDSGYSRDILVSRQIAGKLRLKPGDNAIIYFLNNPERPRKLTIKGIYETGLEEFDKNLIIGDISLIQRINNWGVDSVGSYEIFVKDFSKLNLAVEKVQNKIQPDMRLIPVTKMYQGMFDWLDMLDRNMLIFLILISFVASFNMISILLVLMMERTPMIGLLKALGSPDWQIRKVFIFNGISMIIKGLLYGNLIGIGVCYLQQYFHIIPLDPASYYMNTVPISMDWLVIILLNVSTLALVSFVLLIPTLVITRIQPVRAIAFKS</sequence>
<dbReference type="GO" id="GO:0044874">
    <property type="term" value="P:lipoprotein localization to outer membrane"/>
    <property type="evidence" value="ECO:0007669"/>
    <property type="project" value="TreeGrafter"/>
</dbReference>
<feature type="transmembrane region" description="Helical" evidence="7">
    <location>
        <begin position="272"/>
        <end position="295"/>
    </location>
</feature>
<feature type="domain" description="MacB-like periplasmic core" evidence="9">
    <location>
        <begin position="30"/>
        <end position="227"/>
    </location>
</feature>
<evidence type="ECO:0000256" key="1">
    <source>
        <dbReference type="ARBA" id="ARBA00004651"/>
    </source>
</evidence>
<evidence type="ECO:0000313" key="11">
    <source>
        <dbReference type="Proteomes" id="UP000199306"/>
    </source>
</evidence>
<evidence type="ECO:0000259" key="9">
    <source>
        <dbReference type="Pfam" id="PF12704"/>
    </source>
</evidence>
<dbReference type="Pfam" id="PF02687">
    <property type="entry name" value="FtsX"/>
    <property type="match status" value="1"/>
</dbReference>
<dbReference type="AlphaFoldDB" id="A0A1I5WEU0"/>
<proteinExistence type="inferred from homology"/>
<evidence type="ECO:0000256" key="4">
    <source>
        <dbReference type="ARBA" id="ARBA00022692"/>
    </source>
</evidence>
<evidence type="ECO:0000256" key="2">
    <source>
        <dbReference type="ARBA" id="ARBA00005236"/>
    </source>
</evidence>
<dbReference type="OrthoDB" id="1522670at2"/>
<dbReference type="Pfam" id="PF12704">
    <property type="entry name" value="MacB_PCD"/>
    <property type="match status" value="1"/>
</dbReference>
<evidence type="ECO:0000256" key="5">
    <source>
        <dbReference type="ARBA" id="ARBA00022989"/>
    </source>
</evidence>
<feature type="transmembrane region" description="Helical" evidence="7">
    <location>
        <begin position="26"/>
        <end position="48"/>
    </location>
</feature>
<dbReference type="Proteomes" id="UP000199306">
    <property type="component" value="Unassembled WGS sequence"/>
</dbReference>
<dbReference type="RefSeq" id="WP_092018528.1">
    <property type="nucleotide sequence ID" value="NZ_FOXH01000011.1"/>
</dbReference>
<keyword evidence="4 7" id="KW-0812">Transmembrane</keyword>
<evidence type="ECO:0000256" key="3">
    <source>
        <dbReference type="ARBA" id="ARBA00022475"/>
    </source>
</evidence>